<evidence type="ECO:0000256" key="9">
    <source>
        <dbReference type="ARBA" id="ARBA00038126"/>
    </source>
</evidence>
<evidence type="ECO:0000256" key="7">
    <source>
        <dbReference type="ARBA" id="ARBA00022691"/>
    </source>
</evidence>
<proteinExistence type="inferred from homology"/>
<keyword evidence="7" id="KW-0949">S-adenosyl-L-methionine</keyword>
<dbReference type="EMBL" id="JAJGCB010000003">
    <property type="protein sequence ID" value="KAJ8994077.1"/>
    <property type="molecule type" value="Genomic_DNA"/>
</dbReference>
<dbReference type="InterPro" id="IPR029063">
    <property type="entry name" value="SAM-dependent_MTases_sf"/>
</dbReference>
<keyword evidence="4" id="KW-0963">Cytoplasm</keyword>
<dbReference type="GO" id="GO:0005737">
    <property type="term" value="C:cytoplasm"/>
    <property type="evidence" value="ECO:0007669"/>
    <property type="project" value="UniProtKB-SubCell"/>
</dbReference>
<feature type="region of interest" description="Disordered" evidence="10">
    <location>
        <begin position="284"/>
        <end position="324"/>
    </location>
</feature>
<feature type="region of interest" description="Disordered" evidence="10">
    <location>
        <begin position="1"/>
        <end position="29"/>
    </location>
</feature>
<feature type="compositionally biased region" description="Acidic residues" evidence="10">
    <location>
        <begin position="315"/>
        <end position="324"/>
    </location>
</feature>
<feature type="region of interest" description="Disordered" evidence="10">
    <location>
        <begin position="223"/>
        <end position="243"/>
    </location>
</feature>
<keyword evidence="8" id="KW-0539">Nucleus</keyword>
<keyword evidence="6" id="KW-0808">Transferase</keyword>
<feature type="compositionally biased region" description="Basic and acidic residues" evidence="10">
    <location>
        <begin position="19"/>
        <end position="29"/>
    </location>
</feature>
<comment type="subcellular location">
    <subcellularLocation>
        <location evidence="2">Cytoplasm</location>
    </subcellularLocation>
    <subcellularLocation>
        <location evidence="1">Nucleus</location>
    </subcellularLocation>
</comment>
<comment type="caution">
    <text evidence="11">The sequence shown here is derived from an EMBL/GenBank/DDBJ whole genome shotgun (WGS) entry which is preliminary data.</text>
</comment>
<evidence type="ECO:0000256" key="5">
    <source>
        <dbReference type="ARBA" id="ARBA00022603"/>
    </source>
</evidence>
<name>A0AAN6F235_EXODE</name>
<dbReference type="PANTHER" id="PTHR14614:SF39">
    <property type="entry name" value="HISTIDINE PROTEIN METHYLTRANSFERASE 1 HOMOLOG"/>
    <property type="match status" value="1"/>
</dbReference>
<dbReference type="InterPro" id="IPR019410">
    <property type="entry name" value="Methyltransf_16"/>
</dbReference>
<gene>
    <name evidence="11" type="ORF">HRR80_002572</name>
</gene>
<accession>A0AAN6F235</accession>
<keyword evidence="5" id="KW-0489">Methyltransferase</keyword>
<evidence type="ECO:0000256" key="8">
    <source>
        <dbReference type="ARBA" id="ARBA00023242"/>
    </source>
</evidence>
<evidence type="ECO:0000256" key="10">
    <source>
        <dbReference type="SAM" id="MobiDB-lite"/>
    </source>
</evidence>
<dbReference type="EC" id="2.1.1.85" evidence="3"/>
<evidence type="ECO:0000256" key="1">
    <source>
        <dbReference type="ARBA" id="ARBA00004123"/>
    </source>
</evidence>
<dbReference type="Proteomes" id="UP001161757">
    <property type="component" value="Unassembled WGS sequence"/>
</dbReference>
<comment type="similarity">
    <text evidence="9">Belongs to the methyltransferase superfamily. METTL18 family.</text>
</comment>
<feature type="compositionally biased region" description="Low complexity" evidence="10">
    <location>
        <begin position="223"/>
        <end position="233"/>
    </location>
</feature>
<evidence type="ECO:0000256" key="6">
    <source>
        <dbReference type="ARBA" id="ARBA00022679"/>
    </source>
</evidence>
<dbReference type="Gene3D" id="3.40.50.150">
    <property type="entry name" value="Vaccinia Virus protein VP39"/>
    <property type="match status" value="1"/>
</dbReference>
<reference evidence="11" key="1">
    <citation type="submission" date="2023-01" db="EMBL/GenBank/DDBJ databases">
        <title>Exophiala dermititidis isolated from Cystic Fibrosis Patient.</title>
        <authorList>
            <person name="Kurbessoian T."/>
            <person name="Crocker A."/>
            <person name="Murante D."/>
            <person name="Hogan D.A."/>
            <person name="Stajich J.E."/>
        </authorList>
    </citation>
    <scope>NUCLEOTIDE SEQUENCE</scope>
    <source>
        <strain evidence="11">Ex8</strain>
    </source>
</reference>
<dbReference type="GO" id="GO:0032259">
    <property type="term" value="P:methylation"/>
    <property type="evidence" value="ECO:0007669"/>
    <property type="project" value="UniProtKB-KW"/>
</dbReference>
<evidence type="ECO:0000256" key="2">
    <source>
        <dbReference type="ARBA" id="ARBA00004496"/>
    </source>
</evidence>
<dbReference type="GO" id="GO:0005634">
    <property type="term" value="C:nucleus"/>
    <property type="evidence" value="ECO:0007669"/>
    <property type="project" value="UniProtKB-SubCell"/>
</dbReference>
<evidence type="ECO:0000256" key="4">
    <source>
        <dbReference type="ARBA" id="ARBA00022490"/>
    </source>
</evidence>
<sequence>MSFSFGFSGDDIEDDGETEPQHDCGGDAHALVKDMTKHSISDAENEVPRPKTIEPKRHSLAELLESLPSQISYNPLTIPRLTVPNAENGSGGVHANHIANPKDNEDTKVQVLRRSLFDIRAQLMAEADPETHDDAAETMLAGLENGDLTSGIYEGGFKTWECALDLASLVTQYLETNNLTSDQNQTQDQNHVSQDLEVIELGAGSAIPSLALLRVFLKQSSTSSSSSSSSSSSPEEQRSAPQNTLLPRLKFTLCDYNAEVLRLCTAPNVFLNYYQHYQQYRRHQTGTGHGTGDPTSASAGEPTPSSSSTLTHPQEEEEENPEEGELDIEEVMGDGHLQNVVKDMELLDHVSFDFLSGGWGESFLDLIADKQPQPPSSTSTSSSLAAVEEQWQSPGNLLILASETIYSPSSSRIFADTLLGLLRCHGQSKGTARAWVAAKKVYFGVGGGVDAFVAEIQSRGGRSRILLETKDTGVGRVVLEITV</sequence>
<organism evidence="11 12">
    <name type="scientific">Exophiala dermatitidis</name>
    <name type="common">Black yeast-like fungus</name>
    <name type="synonym">Wangiella dermatitidis</name>
    <dbReference type="NCBI Taxonomy" id="5970"/>
    <lineage>
        <taxon>Eukaryota</taxon>
        <taxon>Fungi</taxon>
        <taxon>Dikarya</taxon>
        <taxon>Ascomycota</taxon>
        <taxon>Pezizomycotina</taxon>
        <taxon>Eurotiomycetes</taxon>
        <taxon>Chaetothyriomycetidae</taxon>
        <taxon>Chaetothyriales</taxon>
        <taxon>Herpotrichiellaceae</taxon>
        <taxon>Exophiala</taxon>
    </lineage>
</organism>
<evidence type="ECO:0000313" key="11">
    <source>
        <dbReference type="EMBL" id="KAJ8994077.1"/>
    </source>
</evidence>
<evidence type="ECO:0000256" key="3">
    <source>
        <dbReference type="ARBA" id="ARBA00012533"/>
    </source>
</evidence>
<dbReference type="PANTHER" id="PTHR14614">
    <property type="entry name" value="HEPATOCELLULAR CARCINOMA-ASSOCIATED ANTIGEN"/>
    <property type="match status" value="1"/>
</dbReference>
<protein>
    <recommendedName>
        <fullName evidence="3">protein-histidine N-methyltransferase</fullName>
        <ecNumber evidence="3">2.1.1.85</ecNumber>
    </recommendedName>
</protein>
<dbReference type="GO" id="GO:0018064">
    <property type="term" value="F:protein-L-histidine N-tele-methyltransferase activity"/>
    <property type="evidence" value="ECO:0007669"/>
    <property type="project" value="UniProtKB-EC"/>
</dbReference>
<evidence type="ECO:0000313" key="12">
    <source>
        <dbReference type="Proteomes" id="UP001161757"/>
    </source>
</evidence>
<dbReference type="AlphaFoldDB" id="A0AAN6F235"/>